<dbReference type="NCBIfam" id="TIGR03595">
    <property type="entry name" value="Obg_CgtA_exten"/>
    <property type="match status" value="1"/>
</dbReference>
<dbReference type="PRINTS" id="PR00326">
    <property type="entry name" value="GTP1OBG"/>
</dbReference>
<evidence type="ECO:0000256" key="1">
    <source>
        <dbReference type="ARBA" id="ARBA00001946"/>
    </source>
</evidence>
<dbReference type="InterPro" id="IPR006169">
    <property type="entry name" value="GTP1_OBG_dom"/>
</dbReference>
<dbReference type="PROSITE" id="PS51883">
    <property type="entry name" value="OBG"/>
    <property type="match status" value="1"/>
</dbReference>
<feature type="binding site" evidence="9">
    <location>
        <begin position="165"/>
        <end position="172"/>
    </location>
    <ligand>
        <name>GTP</name>
        <dbReference type="ChEBI" id="CHEBI:37565"/>
    </ligand>
</feature>
<keyword evidence="6 9" id="KW-0378">Hydrolase</keyword>
<dbReference type="SUPFAM" id="SSF82051">
    <property type="entry name" value="Obg GTP-binding protein N-terminal domain"/>
    <property type="match status" value="1"/>
</dbReference>
<keyword evidence="14" id="KW-1185">Reference proteome</keyword>
<evidence type="ECO:0000313" key="13">
    <source>
        <dbReference type="EMBL" id="QLY39678.1"/>
    </source>
</evidence>
<feature type="binding site" evidence="9">
    <location>
        <begin position="310"/>
        <end position="312"/>
    </location>
    <ligand>
        <name>GTP</name>
        <dbReference type="ChEBI" id="CHEBI:37565"/>
    </ligand>
</feature>
<protein>
    <recommendedName>
        <fullName evidence="9">GTPase Obg</fullName>
        <ecNumber evidence="9">3.6.5.-</ecNumber>
    </recommendedName>
    <alternativeName>
        <fullName evidence="9">GTP-binding protein Obg</fullName>
    </alternativeName>
</protein>
<evidence type="ECO:0000256" key="4">
    <source>
        <dbReference type="ARBA" id="ARBA00022723"/>
    </source>
</evidence>
<dbReference type="Pfam" id="PF01018">
    <property type="entry name" value="GTP1_OBG"/>
    <property type="match status" value="1"/>
</dbReference>
<comment type="function">
    <text evidence="9">An essential GTPase which binds GTP, GDP and possibly (p)ppGpp with moderate affinity, with high nucleotide exchange rates and a fairly low GTP hydrolysis rate. Plays a role in control of the cell cycle, stress response, ribosome biogenesis and in those bacteria that undergo differentiation, in morphogenesis control.</text>
</comment>
<reference evidence="13 14" key="1">
    <citation type="submission" date="2020-04" db="EMBL/GenBank/DDBJ databases">
        <authorList>
            <person name="Zheng R.K."/>
            <person name="Sun C.M."/>
        </authorList>
    </citation>
    <scope>NUCLEOTIDE SEQUENCE [LARGE SCALE GENOMIC DNA]</scope>
    <source>
        <strain evidence="14">zrk29</strain>
    </source>
</reference>
<dbReference type="PANTHER" id="PTHR11702">
    <property type="entry name" value="DEVELOPMENTALLY REGULATED GTP-BINDING PROTEIN-RELATED"/>
    <property type="match status" value="1"/>
</dbReference>
<dbReference type="PANTHER" id="PTHR11702:SF31">
    <property type="entry name" value="MITOCHONDRIAL RIBOSOME-ASSOCIATED GTPASE 2"/>
    <property type="match status" value="1"/>
</dbReference>
<dbReference type="Proteomes" id="UP000512167">
    <property type="component" value="Chromosome"/>
</dbReference>
<keyword evidence="8 9" id="KW-0342">GTP-binding</keyword>
<organism evidence="13 14">
    <name type="scientific">Hujiaoplasma nucleasis</name>
    <dbReference type="NCBI Taxonomy" id="2725268"/>
    <lineage>
        <taxon>Bacteria</taxon>
        <taxon>Bacillati</taxon>
        <taxon>Mycoplasmatota</taxon>
        <taxon>Mollicutes</taxon>
        <taxon>Candidatus Izemoplasmatales</taxon>
        <taxon>Hujiaoplasmataceae</taxon>
        <taxon>Hujiaoplasma</taxon>
    </lineage>
</organism>
<dbReference type="InterPro" id="IPR005225">
    <property type="entry name" value="Small_GTP-bd"/>
</dbReference>
<evidence type="ECO:0000256" key="3">
    <source>
        <dbReference type="ARBA" id="ARBA00022490"/>
    </source>
</evidence>
<evidence type="ECO:0000259" key="11">
    <source>
        <dbReference type="PROSITE" id="PS51881"/>
    </source>
</evidence>
<comment type="subunit">
    <text evidence="9">Monomer.</text>
</comment>
<feature type="domain" description="OBG-type G" evidence="10">
    <location>
        <begin position="159"/>
        <end position="329"/>
    </location>
</feature>
<evidence type="ECO:0000256" key="8">
    <source>
        <dbReference type="ARBA" id="ARBA00023134"/>
    </source>
</evidence>
<feature type="domain" description="OCT" evidence="11">
    <location>
        <begin position="347"/>
        <end position="425"/>
    </location>
</feature>
<dbReference type="AlphaFoldDB" id="A0A7L6N381"/>
<keyword evidence="3 9" id="KW-0963">Cytoplasm</keyword>
<dbReference type="Pfam" id="PF01926">
    <property type="entry name" value="MMR_HSR1"/>
    <property type="match status" value="1"/>
</dbReference>
<evidence type="ECO:0000259" key="12">
    <source>
        <dbReference type="PROSITE" id="PS51883"/>
    </source>
</evidence>
<keyword evidence="7 9" id="KW-0460">Magnesium</keyword>
<dbReference type="Pfam" id="PF09269">
    <property type="entry name" value="DUF1967"/>
    <property type="match status" value="1"/>
</dbReference>
<evidence type="ECO:0000256" key="5">
    <source>
        <dbReference type="ARBA" id="ARBA00022741"/>
    </source>
</evidence>
<dbReference type="InterPro" id="IPR045086">
    <property type="entry name" value="OBG_GTPase"/>
</dbReference>
<dbReference type="NCBIfam" id="NF008955">
    <property type="entry name" value="PRK12297.1"/>
    <property type="match status" value="1"/>
</dbReference>
<dbReference type="SUPFAM" id="SSF52540">
    <property type="entry name" value="P-loop containing nucleoside triphosphate hydrolases"/>
    <property type="match status" value="1"/>
</dbReference>
<comment type="cofactor">
    <cofactor evidence="1 9">
        <name>Mg(2+)</name>
        <dbReference type="ChEBI" id="CHEBI:18420"/>
    </cofactor>
</comment>
<dbReference type="InterPro" id="IPR031167">
    <property type="entry name" value="G_OBG"/>
</dbReference>
<proteinExistence type="inferred from homology"/>
<feature type="domain" description="Obg" evidence="12">
    <location>
        <begin position="1"/>
        <end position="158"/>
    </location>
</feature>
<dbReference type="GO" id="GO:0005737">
    <property type="term" value="C:cytoplasm"/>
    <property type="evidence" value="ECO:0007669"/>
    <property type="project" value="UniProtKB-SubCell"/>
</dbReference>
<dbReference type="GO" id="GO:0005525">
    <property type="term" value="F:GTP binding"/>
    <property type="evidence" value="ECO:0007669"/>
    <property type="project" value="UniProtKB-UniRule"/>
</dbReference>
<dbReference type="GO" id="GO:0003924">
    <property type="term" value="F:GTPase activity"/>
    <property type="evidence" value="ECO:0007669"/>
    <property type="project" value="UniProtKB-UniRule"/>
</dbReference>
<feature type="binding site" evidence="9">
    <location>
        <position position="192"/>
    </location>
    <ligand>
        <name>Mg(2+)</name>
        <dbReference type="ChEBI" id="CHEBI:18420"/>
    </ligand>
</feature>
<dbReference type="CDD" id="cd01898">
    <property type="entry name" value="Obg"/>
    <property type="match status" value="1"/>
</dbReference>
<dbReference type="InterPro" id="IPR006074">
    <property type="entry name" value="GTP1-OBG_CS"/>
</dbReference>
<dbReference type="SUPFAM" id="SSF102741">
    <property type="entry name" value="Obg GTP-binding protein C-terminal domain"/>
    <property type="match status" value="1"/>
</dbReference>
<dbReference type="InterPro" id="IPR036726">
    <property type="entry name" value="GTP1_OBG_dom_sf"/>
</dbReference>
<dbReference type="InterPro" id="IPR014100">
    <property type="entry name" value="GTP-bd_Obg/CgtA"/>
</dbReference>
<accession>A0A7L6N381</accession>
<feature type="binding site" evidence="9">
    <location>
        <begin position="190"/>
        <end position="194"/>
    </location>
    <ligand>
        <name>GTP</name>
        <dbReference type="ChEBI" id="CHEBI:37565"/>
    </ligand>
</feature>
<evidence type="ECO:0000256" key="9">
    <source>
        <dbReference type="HAMAP-Rule" id="MF_01454"/>
    </source>
</evidence>
<feature type="binding site" evidence="9">
    <location>
        <begin position="282"/>
        <end position="285"/>
    </location>
    <ligand>
        <name>GTP</name>
        <dbReference type="ChEBI" id="CHEBI:37565"/>
    </ligand>
</feature>
<dbReference type="HAMAP" id="MF_01454">
    <property type="entry name" value="GTPase_Obg"/>
    <property type="match status" value="1"/>
</dbReference>
<dbReference type="InterPro" id="IPR027417">
    <property type="entry name" value="P-loop_NTPase"/>
</dbReference>
<sequence length="425" mass="47219">MFIDEVNILVRSGKGGDGKVAFRREKYVPKGGPAGGNGGKGGSIIFQADEGKSTLTDLKYQKHVFAKDGEPGKNKNMAGKDAEDVIVMVPIGTIIYNEKTNEVLADLTKHGEQSLIAKGGRGGRGNTAFANSRNKAPKFQENGELGQELDLRVELKLLADVGLIGFPSVGKSTLITILSKASPKIGDYPFTTITPNLGVVEYAGVQPFVLADMPGLIEGAHQGAGLGIQFLKHIERTRVLLHMVDMSPSSLRDPYQDYQTINNELEKYEFDLLKRPQIIVASKMDEDGAEARLKEFKDKLPKDTKIYPISAMTNQNLKELVFGTKALLDQTPFFYEKQEVVEEYVEYHFEEEKDIEIRRTKDDTYNVTGALIEKTYRQRSLATDENIQAFLAKLRKAGLDQLLRESGAKNGDTIIIYDLEFEFVE</sequence>
<dbReference type="PIRSF" id="PIRSF002401">
    <property type="entry name" value="GTP_bd_Obg/CgtA"/>
    <property type="match status" value="1"/>
</dbReference>
<comment type="similarity">
    <text evidence="2 9">Belongs to the TRAFAC class OBG-HflX-like GTPase superfamily. OBG GTPase family.</text>
</comment>
<keyword evidence="4 9" id="KW-0479">Metal-binding</keyword>
<dbReference type="InterPro" id="IPR036346">
    <property type="entry name" value="GTP-bd_prot_GTP1/OBG_C_sf"/>
</dbReference>
<name>A0A7L6N381_9MOLU</name>
<evidence type="ECO:0000256" key="2">
    <source>
        <dbReference type="ARBA" id="ARBA00007699"/>
    </source>
</evidence>
<dbReference type="EC" id="3.6.5.-" evidence="9"/>
<evidence type="ECO:0000259" key="10">
    <source>
        <dbReference type="PROSITE" id="PS51710"/>
    </source>
</evidence>
<dbReference type="Gene3D" id="3.30.300.350">
    <property type="entry name" value="GTP-binding protein OBG, C-terminal domain"/>
    <property type="match status" value="1"/>
</dbReference>
<dbReference type="PROSITE" id="PS51710">
    <property type="entry name" value="G_OBG"/>
    <property type="match status" value="1"/>
</dbReference>
<evidence type="ECO:0000313" key="14">
    <source>
        <dbReference type="Proteomes" id="UP000512167"/>
    </source>
</evidence>
<dbReference type="NCBIfam" id="TIGR02729">
    <property type="entry name" value="Obg_CgtA"/>
    <property type="match status" value="1"/>
</dbReference>
<evidence type="ECO:0000256" key="6">
    <source>
        <dbReference type="ARBA" id="ARBA00022801"/>
    </source>
</evidence>
<dbReference type="NCBIfam" id="NF008956">
    <property type="entry name" value="PRK12299.1"/>
    <property type="match status" value="1"/>
</dbReference>
<dbReference type="KEGG" id="tbk:HF295_01885"/>
<dbReference type="EMBL" id="CP051151">
    <property type="protein sequence ID" value="QLY39678.1"/>
    <property type="molecule type" value="Genomic_DNA"/>
</dbReference>
<dbReference type="FunFam" id="2.70.210.12:FF:000001">
    <property type="entry name" value="GTPase Obg"/>
    <property type="match status" value="1"/>
</dbReference>
<feature type="binding site" evidence="9">
    <location>
        <position position="172"/>
    </location>
    <ligand>
        <name>Mg(2+)</name>
        <dbReference type="ChEBI" id="CHEBI:18420"/>
    </ligand>
</feature>
<keyword evidence="5 9" id="KW-0547">Nucleotide-binding</keyword>
<dbReference type="Gene3D" id="2.70.210.12">
    <property type="entry name" value="GTP1/OBG domain"/>
    <property type="match status" value="1"/>
</dbReference>
<comment type="subcellular location">
    <subcellularLocation>
        <location evidence="9">Cytoplasm</location>
    </subcellularLocation>
</comment>
<dbReference type="PROSITE" id="PS00905">
    <property type="entry name" value="GTP1_OBG"/>
    <property type="match status" value="1"/>
</dbReference>
<dbReference type="NCBIfam" id="TIGR00231">
    <property type="entry name" value="small_GTP"/>
    <property type="match status" value="1"/>
</dbReference>
<evidence type="ECO:0000256" key="7">
    <source>
        <dbReference type="ARBA" id="ARBA00022842"/>
    </source>
</evidence>
<dbReference type="InterPro" id="IPR015349">
    <property type="entry name" value="OCT_dom"/>
</dbReference>
<dbReference type="NCBIfam" id="NF008954">
    <property type="entry name" value="PRK12296.1"/>
    <property type="match status" value="1"/>
</dbReference>
<dbReference type="RefSeq" id="WP_312032156.1">
    <property type="nucleotide sequence ID" value="NZ_CP051151.1"/>
</dbReference>
<dbReference type="InterPro" id="IPR006073">
    <property type="entry name" value="GTP-bd"/>
</dbReference>
<dbReference type="GO" id="GO:0000287">
    <property type="term" value="F:magnesium ion binding"/>
    <property type="evidence" value="ECO:0007669"/>
    <property type="project" value="InterPro"/>
</dbReference>
<dbReference type="Gene3D" id="3.40.50.300">
    <property type="entry name" value="P-loop containing nucleotide triphosphate hydrolases"/>
    <property type="match status" value="1"/>
</dbReference>
<feature type="binding site" evidence="9">
    <location>
        <begin position="212"/>
        <end position="215"/>
    </location>
    <ligand>
        <name>GTP</name>
        <dbReference type="ChEBI" id="CHEBI:37565"/>
    </ligand>
</feature>
<dbReference type="PROSITE" id="PS51881">
    <property type="entry name" value="OCT"/>
    <property type="match status" value="1"/>
</dbReference>
<gene>
    <name evidence="13" type="primary">obgE</name>
    <name evidence="9" type="synonym">obg</name>
    <name evidence="13" type="ORF">HF295_01885</name>
</gene>
<dbReference type="GO" id="GO:0042254">
    <property type="term" value="P:ribosome biogenesis"/>
    <property type="evidence" value="ECO:0007669"/>
    <property type="project" value="UniProtKB-UniRule"/>
</dbReference>